<evidence type="ECO:0000313" key="4">
    <source>
        <dbReference type="Ensembl" id="ENSACAP00000033474.1"/>
    </source>
</evidence>
<dbReference type="InParanoid" id="A0A803TE34"/>
<dbReference type="InterPro" id="IPR044913">
    <property type="entry name" value="P_trefoil_dom_sf"/>
</dbReference>
<dbReference type="FunFam" id="4.10.110.10:FF:000006">
    <property type="entry name" value="Trefoil factor 1"/>
    <property type="match status" value="1"/>
</dbReference>
<protein>
    <recommendedName>
        <fullName evidence="3">P-type domain-containing protein</fullName>
    </recommendedName>
</protein>
<proteinExistence type="predicted"/>
<feature type="disulfide bond" evidence="2">
    <location>
        <begin position="48"/>
        <end position="74"/>
    </location>
</feature>
<dbReference type="PANTHER" id="PTHR13826">
    <property type="entry name" value="INTESTINAL TREFOIL FACTOR-RELATED"/>
    <property type="match status" value="1"/>
</dbReference>
<feature type="disulfide bond" evidence="2">
    <location>
        <begin position="68"/>
        <end position="85"/>
    </location>
</feature>
<dbReference type="Pfam" id="PF00088">
    <property type="entry name" value="Trefoil"/>
    <property type="match status" value="1"/>
</dbReference>
<reference evidence="4" key="3">
    <citation type="submission" date="2025-09" db="UniProtKB">
        <authorList>
            <consortium name="Ensembl"/>
        </authorList>
    </citation>
    <scope>IDENTIFICATION</scope>
</reference>
<keyword evidence="5" id="KW-1185">Reference proteome</keyword>
<dbReference type="PRINTS" id="PR00680">
    <property type="entry name" value="PTREFOIL"/>
</dbReference>
<sequence>MFCSHFTCAGFSKFTFQYGIFLRTSPLLSILLQIPECKLNPTVTSGQCSVPARSRENCGYPGIGEIECSARQCCFDSNVIDAPWCFNPVPLPEEG</sequence>
<dbReference type="CDD" id="cd00111">
    <property type="entry name" value="Trefoil"/>
    <property type="match status" value="1"/>
</dbReference>
<reference evidence="4" key="2">
    <citation type="submission" date="2025-08" db="UniProtKB">
        <authorList>
            <consortium name="Ensembl"/>
        </authorList>
    </citation>
    <scope>IDENTIFICATION</scope>
</reference>
<accession>A0A803TE34</accession>
<reference evidence="4 5" key="1">
    <citation type="submission" date="2009-12" db="EMBL/GenBank/DDBJ databases">
        <title>The Genome Sequence of Anolis carolinensis (Green Anole Lizard).</title>
        <authorList>
            <consortium name="The Genome Sequencing Platform"/>
            <person name="Di Palma F."/>
            <person name="Alfoldi J."/>
            <person name="Heiman D."/>
            <person name="Young S."/>
            <person name="Grabherr M."/>
            <person name="Johnson J."/>
            <person name="Lander E.S."/>
            <person name="Lindblad-Toh K."/>
        </authorList>
    </citation>
    <scope>NUCLEOTIDE SEQUENCE [LARGE SCALE GENOMIC DNA]</scope>
    <source>
        <strain evidence="4 5">JBL SC #1</strain>
    </source>
</reference>
<dbReference type="PANTHER" id="PTHR13826:SF14">
    <property type="entry name" value="TREFOIL FACTOR 2"/>
    <property type="match status" value="1"/>
</dbReference>
<name>A0A803TE34_ANOCA</name>
<evidence type="ECO:0000256" key="2">
    <source>
        <dbReference type="PROSITE-ProRule" id="PRU00779"/>
    </source>
</evidence>
<organism evidence="4 5">
    <name type="scientific">Anolis carolinensis</name>
    <name type="common">Green anole</name>
    <name type="synonym">American chameleon</name>
    <dbReference type="NCBI Taxonomy" id="28377"/>
    <lineage>
        <taxon>Eukaryota</taxon>
        <taxon>Metazoa</taxon>
        <taxon>Chordata</taxon>
        <taxon>Craniata</taxon>
        <taxon>Vertebrata</taxon>
        <taxon>Euteleostomi</taxon>
        <taxon>Lepidosauria</taxon>
        <taxon>Squamata</taxon>
        <taxon>Bifurcata</taxon>
        <taxon>Unidentata</taxon>
        <taxon>Episquamata</taxon>
        <taxon>Toxicofera</taxon>
        <taxon>Iguania</taxon>
        <taxon>Dactyloidae</taxon>
        <taxon>Anolis</taxon>
    </lineage>
</organism>
<dbReference type="SMART" id="SM00018">
    <property type="entry name" value="PD"/>
    <property type="match status" value="1"/>
</dbReference>
<dbReference type="SUPFAM" id="SSF57492">
    <property type="entry name" value="Trefoil"/>
    <property type="match status" value="1"/>
</dbReference>
<dbReference type="AlphaFoldDB" id="A0A803TE34"/>
<dbReference type="PROSITE" id="PS51448">
    <property type="entry name" value="P_TREFOIL_2"/>
    <property type="match status" value="1"/>
</dbReference>
<keyword evidence="1 2" id="KW-1015">Disulfide bond</keyword>
<dbReference type="GeneTree" id="ENSGT01070000254012"/>
<dbReference type="Ensembl" id="ENSACAT00000056164.1">
    <property type="protein sequence ID" value="ENSACAP00000033474.1"/>
    <property type="gene ID" value="ENSACAG00000044509.1"/>
</dbReference>
<dbReference type="InterPro" id="IPR000519">
    <property type="entry name" value="P_trefoil_dom"/>
</dbReference>
<evidence type="ECO:0000259" key="3">
    <source>
        <dbReference type="PROSITE" id="PS51448"/>
    </source>
</evidence>
<feature type="disulfide bond" evidence="2">
    <location>
        <begin position="58"/>
        <end position="73"/>
    </location>
</feature>
<evidence type="ECO:0000313" key="5">
    <source>
        <dbReference type="Proteomes" id="UP000001646"/>
    </source>
</evidence>
<dbReference type="Gene3D" id="4.10.110.10">
    <property type="entry name" value="Spasmolytic Protein, domain 1"/>
    <property type="match status" value="1"/>
</dbReference>
<evidence type="ECO:0000256" key="1">
    <source>
        <dbReference type="ARBA" id="ARBA00023157"/>
    </source>
</evidence>
<dbReference type="InterPro" id="IPR017994">
    <property type="entry name" value="P_trefoil_chordata"/>
</dbReference>
<feature type="domain" description="P-type" evidence="3">
    <location>
        <begin position="46"/>
        <end position="89"/>
    </location>
</feature>
<dbReference type="Proteomes" id="UP000001646">
    <property type="component" value="Chromosome 3"/>
</dbReference>